<evidence type="ECO:0000256" key="2">
    <source>
        <dbReference type="ARBA" id="ARBA00023125"/>
    </source>
</evidence>
<keyword evidence="2" id="KW-0238">DNA-binding</keyword>
<evidence type="ECO:0000313" key="6">
    <source>
        <dbReference type="Proteomes" id="UP000287823"/>
    </source>
</evidence>
<reference evidence="5 6" key="1">
    <citation type="journal article" date="2011" name="Front. Microbiol.">
        <title>Genomic signatures of strain selection and enhancement in Bacillus atrophaeus var. globigii, a historical biowarfare simulant.</title>
        <authorList>
            <person name="Gibbons H.S."/>
            <person name="Broomall S.M."/>
            <person name="McNew L.A."/>
            <person name="Daligault H."/>
            <person name="Chapman C."/>
            <person name="Bruce D."/>
            <person name="Karavis M."/>
            <person name="Krepps M."/>
            <person name="McGregor P.A."/>
            <person name="Hong C."/>
            <person name="Park K.H."/>
            <person name="Akmal A."/>
            <person name="Feldman A."/>
            <person name="Lin J.S."/>
            <person name="Chang W.E."/>
            <person name="Higgs B.W."/>
            <person name="Demirev P."/>
            <person name="Lindquist J."/>
            <person name="Liem A."/>
            <person name="Fochler E."/>
            <person name="Read T.D."/>
            <person name="Tapia R."/>
            <person name="Johnson S."/>
            <person name="Bishop-Lilly K.A."/>
            <person name="Detter C."/>
            <person name="Han C."/>
            <person name="Sozhamannan S."/>
            <person name="Rosenzweig C.N."/>
            <person name="Skowronski E.W."/>
        </authorList>
    </citation>
    <scope>NUCLEOTIDE SEQUENCE [LARGE SCALE GENOMIC DNA]</scope>
    <source>
        <strain evidence="5 6">Y4G10-17</strain>
    </source>
</reference>
<accession>A0A432WHL6</accession>
<dbReference type="EMBL" id="PIPO01000003">
    <property type="protein sequence ID" value="RUO33312.1"/>
    <property type="molecule type" value="Genomic_DNA"/>
</dbReference>
<keyword evidence="3" id="KW-0804">Transcription</keyword>
<dbReference type="PANTHER" id="PTHR44688">
    <property type="entry name" value="DNA-BINDING TRANSCRIPTIONAL ACTIVATOR DEVR_DOSR"/>
    <property type="match status" value="1"/>
</dbReference>
<dbReference type="RefSeq" id="WP_126787661.1">
    <property type="nucleotide sequence ID" value="NZ_PIPO01000003.1"/>
</dbReference>
<dbReference type="InterPro" id="IPR016032">
    <property type="entry name" value="Sig_transdc_resp-reg_C-effctor"/>
</dbReference>
<dbReference type="InterPro" id="IPR000792">
    <property type="entry name" value="Tscrpt_reg_LuxR_C"/>
</dbReference>
<dbReference type="AlphaFoldDB" id="A0A432WHL6"/>
<dbReference type="PRINTS" id="PR00038">
    <property type="entry name" value="HTHLUXR"/>
</dbReference>
<dbReference type="PANTHER" id="PTHR44688:SF16">
    <property type="entry name" value="DNA-BINDING TRANSCRIPTIONAL ACTIVATOR DEVR_DOSR"/>
    <property type="match status" value="1"/>
</dbReference>
<evidence type="ECO:0000256" key="1">
    <source>
        <dbReference type="ARBA" id="ARBA00023015"/>
    </source>
</evidence>
<dbReference type="CDD" id="cd06170">
    <property type="entry name" value="LuxR_C_like"/>
    <property type="match status" value="1"/>
</dbReference>
<proteinExistence type="predicted"/>
<dbReference type="Pfam" id="PF00196">
    <property type="entry name" value="GerE"/>
    <property type="match status" value="1"/>
</dbReference>
<evidence type="ECO:0000259" key="4">
    <source>
        <dbReference type="PROSITE" id="PS50043"/>
    </source>
</evidence>
<dbReference type="GO" id="GO:0006355">
    <property type="term" value="P:regulation of DNA-templated transcription"/>
    <property type="evidence" value="ECO:0007669"/>
    <property type="project" value="InterPro"/>
</dbReference>
<dbReference type="SMART" id="SM00421">
    <property type="entry name" value="HTH_LUXR"/>
    <property type="match status" value="1"/>
</dbReference>
<keyword evidence="1" id="KW-0805">Transcription regulation</keyword>
<sequence length="224" mass="25837">MRQLIIAVSGDVCRAGLQATFEHEHWRCTANVQNRHQLLHELRGPAERIVILDSNFCAQGSKSLIRAIKRQAPLTRIIFWCFKVGSAIDHYIADEEIDAYMYQYTEAEEWLKACMQVHLGYKYFTPYLTGIFRRIKQNGDEQPLLSGLSKRERLVLQLLCSGDTVNDIASRLFISRKTVNTFRYRLFKKTNTQSDVQLVHLAISTGLVPLTPNPYEHGRLPVRE</sequence>
<name>A0A432WHL6_9GAMM</name>
<dbReference type="PROSITE" id="PS50043">
    <property type="entry name" value="HTH_LUXR_2"/>
    <property type="match status" value="1"/>
</dbReference>
<dbReference type="Gene3D" id="3.40.50.2300">
    <property type="match status" value="1"/>
</dbReference>
<dbReference type="PROSITE" id="PS00622">
    <property type="entry name" value="HTH_LUXR_1"/>
    <property type="match status" value="1"/>
</dbReference>
<organism evidence="5 6">
    <name type="scientific">Aliidiomarina soli</name>
    <dbReference type="NCBI Taxonomy" id="1928574"/>
    <lineage>
        <taxon>Bacteria</taxon>
        <taxon>Pseudomonadati</taxon>
        <taxon>Pseudomonadota</taxon>
        <taxon>Gammaproteobacteria</taxon>
        <taxon>Alteromonadales</taxon>
        <taxon>Idiomarinaceae</taxon>
        <taxon>Aliidiomarina</taxon>
    </lineage>
</organism>
<protein>
    <recommendedName>
        <fullName evidence="4">HTH luxR-type domain-containing protein</fullName>
    </recommendedName>
</protein>
<evidence type="ECO:0000256" key="3">
    <source>
        <dbReference type="ARBA" id="ARBA00023163"/>
    </source>
</evidence>
<dbReference type="GO" id="GO:0003677">
    <property type="term" value="F:DNA binding"/>
    <property type="evidence" value="ECO:0007669"/>
    <property type="project" value="UniProtKB-KW"/>
</dbReference>
<feature type="domain" description="HTH luxR-type" evidence="4">
    <location>
        <begin position="141"/>
        <end position="206"/>
    </location>
</feature>
<dbReference type="Proteomes" id="UP000287823">
    <property type="component" value="Unassembled WGS sequence"/>
</dbReference>
<keyword evidence="6" id="KW-1185">Reference proteome</keyword>
<comment type="caution">
    <text evidence="5">The sequence shown here is derived from an EMBL/GenBank/DDBJ whole genome shotgun (WGS) entry which is preliminary data.</text>
</comment>
<evidence type="ECO:0000313" key="5">
    <source>
        <dbReference type="EMBL" id="RUO33312.1"/>
    </source>
</evidence>
<gene>
    <name evidence="5" type="ORF">CWE14_08820</name>
</gene>
<dbReference type="SUPFAM" id="SSF46894">
    <property type="entry name" value="C-terminal effector domain of the bipartite response regulators"/>
    <property type="match status" value="1"/>
</dbReference>